<reference evidence="1 2" key="1">
    <citation type="submission" date="2016-10" db="EMBL/GenBank/DDBJ databases">
        <title>The genome sequence of Colletotrichum fioriniae PJ7.</title>
        <authorList>
            <person name="Baroncelli R."/>
        </authorList>
    </citation>
    <scope>NUCLEOTIDE SEQUENCE [LARGE SCALE GENOMIC DNA]</scope>
    <source>
        <strain evidence="1 2">IMI 309622</strain>
    </source>
</reference>
<evidence type="ECO:0000313" key="1">
    <source>
        <dbReference type="EMBL" id="KAK1526030.1"/>
    </source>
</evidence>
<name>A0AAJ0DZH2_9PEZI</name>
<evidence type="ECO:0000313" key="2">
    <source>
        <dbReference type="Proteomes" id="UP001240678"/>
    </source>
</evidence>
<dbReference type="Proteomes" id="UP001240678">
    <property type="component" value="Unassembled WGS sequence"/>
</dbReference>
<accession>A0AAJ0DZH2</accession>
<dbReference type="AlphaFoldDB" id="A0AAJ0DZH2"/>
<proteinExistence type="predicted"/>
<dbReference type="GeneID" id="85340156"/>
<sequence length="79" mass="8987">MAIRFWSTQSLLVVSPARQRQKLPSAFGRSQRFHPSLLWVVARSHWCGATIGRQRCSSLLALGANMSSFCQRLLWITIL</sequence>
<organism evidence="1 2">
    <name type="scientific">Colletotrichum costaricense</name>
    <dbReference type="NCBI Taxonomy" id="1209916"/>
    <lineage>
        <taxon>Eukaryota</taxon>
        <taxon>Fungi</taxon>
        <taxon>Dikarya</taxon>
        <taxon>Ascomycota</taxon>
        <taxon>Pezizomycotina</taxon>
        <taxon>Sordariomycetes</taxon>
        <taxon>Hypocreomycetidae</taxon>
        <taxon>Glomerellales</taxon>
        <taxon>Glomerellaceae</taxon>
        <taxon>Colletotrichum</taxon>
        <taxon>Colletotrichum acutatum species complex</taxon>
    </lineage>
</organism>
<protein>
    <submittedName>
        <fullName evidence="1">Uncharacterized protein</fullName>
    </submittedName>
</protein>
<comment type="caution">
    <text evidence="1">The sequence shown here is derived from an EMBL/GenBank/DDBJ whole genome shotgun (WGS) entry which is preliminary data.</text>
</comment>
<keyword evidence="2" id="KW-1185">Reference proteome</keyword>
<dbReference type="RefSeq" id="XP_060312883.1">
    <property type="nucleotide sequence ID" value="XM_060456609.1"/>
</dbReference>
<dbReference type="EMBL" id="MOOE01000008">
    <property type="protein sequence ID" value="KAK1526030.1"/>
    <property type="molecule type" value="Genomic_DNA"/>
</dbReference>
<gene>
    <name evidence="1" type="ORF">CCOS01_08448</name>
</gene>